<keyword evidence="2" id="KW-1185">Reference proteome</keyword>
<dbReference type="AlphaFoldDB" id="A0A545TQI2"/>
<dbReference type="Proteomes" id="UP000319732">
    <property type="component" value="Unassembled WGS sequence"/>
</dbReference>
<reference evidence="1 2" key="1">
    <citation type="submission" date="2019-06" db="EMBL/GenBank/DDBJ databases">
        <title>Whole genome sequence for Cellvibrionaceae sp. R142.</title>
        <authorList>
            <person name="Wang G."/>
        </authorList>
    </citation>
    <scope>NUCLEOTIDE SEQUENCE [LARGE SCALE GENOMIC DNA]</scope>
    <source>
        <strain evidence="1 2">R142</strain>
    </source>
</reference>
<proteinExistence type="predicted"/>
<dbReference type="EMBL" id="VHSG01000011">
    <property type="protein sequence ID" value="TQV79492.1"/>
    <property type="molecule type" value="Genomic_DNA"/>
</dbReference>
<organism evidence="1 2">
    <name type="scientific">Exilibacterium tricleocarpae</name>
    <dbReference type="NCBI Taxonomy" id="2591008"/>
    <lineage>
        <taxon>Bacteria</taxon>
        <taxon>Pseudomonadati</taxon>
        <taxon>Pseudomonadota</taxon>
        <taxon>Gammaproteobacteria</taxon>
        <taxon>Cellvibrionales</taxon>
        <taxon>Cellvibrionaceae</taxon>
        <taxon>Exilibacterium</taxon>
    </lineage>
</organism>
<protein>
    <submittedName>
        <fullName evidence="1">DUF2971 domain-containing protein</fullName>
    </submittedName>
</protein>
<dbReference type="RefSeq" id="WP_142904382.1">
    <property type="nucleotide sequence ID" value="NZ_ML660092.1"/>
</dbReference>
<gene>
    <name evidence="1" type="ORF">FKG94_11535</name>
</gene>
<name>A0A545TQI2_9GAMM</name>
<evidence type="ECO:0000313" key="2">
    <source>
        <dbReference type="Proteomes" id="UP000319732"/>
    </source>
</evidence>
<sequence>MALHHPETLVKYCTADTAGKILSNRSLRWCAPHLFCDPFELNHDTGLPFDPHELLSAAIKAATAMIFARDAPRGNTPLVTAIRRWRDEERFSSPEEAEDVLQELLSQIIDQRQAAIDQVMMDWRKFTRRLRICCFSAKPNNIAAWRQYGERHHGVAIRFQCGEFTALPKPRQVNYRGGRPDITTLREQLGVIIGDERCVPQEQFYEKFTSKPTVDSPIQEWRCFHRADDSTSADHTDATNWFDDIKFECNEITGVYFGIYTDTAVKRKLCELLKAQYSHAKIFQARAVPGKYEVDFERITTRK</sequence>
<accession>A0A545TQI2</accession>
<dbReference type="OrthoDB" id="4119964at2"/>
<evidence type="ECO:0000313" key="1">
    <source>
        <dbReference type="EMBL" id="TQV79492.1"/>
    </source>
</evidence>
<comment type="caution">
    <text evidence="1">The sequence shown here is derived from an EMBL/GenBank/DDBJ whole genome shotgun (WGS) entry which is preliminary data.</text>
</comment>